<dbReference type="AlphaFoldDB" id="A0A842IWN7"/>
<evidence type="ECO:0000313" key="3">
    <source>
        <dbReference type="Proteomes" id="UP000533900"/>
    </source>
</evidence>
<reference evidence="2" key="1">
    <citation type="submission" date="2020-08" db="EMBL/GenBank/DDBJ databases">
        <title>Winogradskyella ouciana sp. nov., isolated from the hadal seawater of the Mariana Trench.</title>
        <authorList>
            <person name="He X."/>
        </authorList>
    </citation>
    <scope>NUCLEOTIDE SEQUENCE [LARGE SCALE GENOMIC DNA]</scope>
    <source>
        <strain evidence="2">KCTC 52348</strain>
    </source>
</reference>
<dbReference type="PANTHER" id="PTHR12526:SF630">
    <property type="entry name" value="GLYCOSYLTRANSFERASE"/>
    <property type="match status" value="1"/>
</dbReference>
<keyword evidence="3" id="KW-1185">Reference proteome</keyword>
<comment type="caution">
    <text evidence="2">The sequence shown here is derived from an EMBL/GenBank/DDBJ whole genome shotgun (WGS) entry which is preliminary data.</text>
</comment>
<keyword evidence="2" id="KW-0808">Transferase</keyword>
<dbReference type="EMBL" id="JACLCP010000004">
    <property type="protein sequence ID" value="MBC2846116.1"/>
    <property type="molecule type" value="Genomic_DNA"/>
</dbReference>
<dbReference type="Proteomes" id="UP000533900">
    <property type="component" value="Unassembled WGS sequence"/>
</dbReference>
<gene>
    <name evidence="2" type="ORF">H7F21_13495</name>
</gene>
<dbReference type="RefSeq" id="WP_185789826.1">
    <property type="nucleotide sequence ID" value="NZ_JACLCP010000004.1"/>
</dbReference>
<protein>
    <submittedName>
        <fullName evidence="2">Glycosyltransferase</fullName>
    </submittedName>
</protein>
<proteinExistence type="predicted"/>
<dbReference type="GO" id="GO:0016757">
    <property type="term" value="F:glycosyltransferase activity"/>
    <property type="evidence" value="ECO:0007669"/>
    <property type="project" value="InterPro"/>
</dbReference>
<dbReference type="SUPFAM" id="SSF53756">
    <property type="entry name" value="UDP-Glycosyltransferase/glycogen phosphorylase"/>
    <property type="match status" value="1"/>
</dbReference>
<organism evidence="2 3">
    <name type="scientific">Winogradskyella flava</name>
    <dbReference type="NCBI Taxonomy" id="1884876"/>
    <lineage>
        <taxon>Bacteria</taxon>
        <taxon>Pseudomonadati</taxon>
        <taxon>Bacteroidota</taxon>
        <taxon>Flavobacteriia</taxon>
        <taxon>Flavobacteriales</taxon>
        <taxon>Flavobacteriaceae</taxon>
        <taxon>Winogradskyella</taxon>
    </lineage>
</organism>
<evidence type="ECO:0000313" key="2">
    <source>
        <dbReference type="EMBL" id="MBC2846116.1"/>
    </source>
</evidence>
<name>A0A842IWN7_9FLAO</name>
<dbReference type="InterPro" id="IPR001296">
    <property type="entry name" value="Glyco_trans_1"/>
</dbReference>
<feature type="domain" description="Glycosyl transferase family 1" evidence="1">
    <location>
        <begin position="187"/>
        <end position="346"/>
    </location>
</feature>
<dbReference type="PANTHER" id="PTHR12526">
    <property type="entry name" value="GLYCOSYLTRANSFERASE"/>
    <property type="match status" value="1"/>
</dbReference>
<accession>A0A842IWN7</accession>
<sequence length="372" mass="42854">MVLAIFTLVEHIEKEGKYFGYAPYVREMNLWTSTFEEVIVVAPRSEHKTLDKICMAYAHENVKFVKMPVFQIKSLVSIITLLIKIPKILFIMAKVMYRADHLHFRSPSNIAGIAALVQLFFPFKKKTMRYTGNWDPKSRQPIGYRFQKYLFSAPFFSKNIVAMVYGNWPKQSKNVRSFFTATYSENEKESFFKRDYKNSLKFIFTGALVEGKQPLFAIQIIERLKEFGNDCTLDIFGDGILRSSVEIYIERKGLGNIITLHGNQDKETIKSTLRKSHFIILPSKSEGWPKAIAEGMFFGVIPISTYVSCLDWMLGSGSRGILIELDINSATEKIIGVLQNRNLHEMAKFAQDWSQQYTLETLENEINNVLQL</sequence>
<dbReference type="Pfam" id="PF00534">
    <property type="entry name" value="Glycos_transf_1"/>
    <property type="match status" value="1"/>
</dbReference>
<evidence type="ECO:0000259" key="1">
    <source>
        <dbReference type="Pfam" id="PF00534"/>
    </source>
</evidence>
<dbReference type="Gene3D" id="3.40.50.2000">
    <property type="entry name" value="Glycogen Phosphorylase B"/>
    <property type="match status" value="1"/>
</dbReference>